<dbReference type="PANTHER" id="PTHR31527:SF0">
    <property type="entry name" value="RE64534P"/>
    <property type="match status" value="1"/>
</dbReference>
<accession>A0A934KLX8</accession>
<protein>
    <submittedName>
        <fullName evidence="2">Urea carboxylase-associated family protein</fullName>
    </submittedName>
</protein>
<sequence>MTPMRRRIPPQSGTGLKLAAGDLLVIIDPDGEQVADLTCFSDDDHTDGLSSGRTIDYNETLRLTTGNVLWSRRSRRLMTIVDDTCGVHDILLTPCSLEMFAILHGQQGHHPSCLENLVVGLRPFGVEERDIAATLNVFMNVAVDPAGPIAVLPPLSTPGTRTVLRAEIALVVGVTACSAEQSNNGSFKPIDLEVIPAQ</sequence>
<gene>
    <name evidence="2" type="ORF">JF887_11780</name>
</gene>
<proteinExistence type="predicted"/>
<evidence type="ECO:0000313" key="2">
    <source>
        <dbReference type="EMBL" id="MBJ7610092.1"/>
    </source>
</evidence>
<dbReference type="Pfam" id="PF09347">
    <property type="entry name" value="DUF1989"/>
    <property type="match status" value="1"/>
</dbReference>
<dbReference type="Proteomes" id="UP000614410">
    <property type="component" value="Unassembled WGS sequence"/>
</dbReference>
<evidence type="ECO:0000313" key="3">
    <source>
        <dbReference type="Proteomes" id="UP000614410"/>
    </source>
</evidence>
<dbReference type="PANTHER" id="PTHR31527">
    <property type="entry name" value="RE64534P"/>
    <property type="match status" value="1"/>
</dbReference>
<organism evidence="2 3">
    <name type="scientific">Candidatus Amunia macphersoniae</name>
    <dbReference type="NCBI Taxonomy" id="3127014"/>
    <lineage>
        <taxon>Bacteria</taxon>
        <taxon>Bacillati</taxon>
        <taxon>Candidatus Dormiibacterota</taxon>
        <taxon>Candidatus Dormibacteria</taxon>
        <taxon>Candidatus Aeolococcales</taxon>
        <taxon>Candidatus Aeolococcaceae</taxon>
        <taxon>Candidatus Amunia</taxon>
    </lineage>
</organism>
<comment type="caution">
    <text evidence="2">The sequence shown here is derived from an EMBL/GenBank/DDBJ whole genome shotgun (WGS) entry which is preliminary data.</text>
</comment>
<name>A0A934KLX8_9BACT</name>
<feature type="domain" description="DUF1989" evidence="1">
    <location>
        <begin position="7"/>
        <end position="170"/>
    </location>
</feature>
<dbReference type="AlphaFoldDB" id="A0A934KLX8"/>
<dbReference type="EMBL" id="JAEKNN010000055">
    <property type="protein sequence ID" value="MBJ7610092.1"/>
    <property type="molecule type" value="Genomic_DNA"/>
</dbReference>
<reference evidence="2 3" key="1">
    <citation type="submission" date="2020-10" db="EMBL/GenBank/DDBJ databases">
        <title>Ca. Dormibacterota MAGs.</title>
        <authorList>
            <person name="Montgomery K."/>
        </authorList>
    </citation>
    <scope>NUCLEOTIDE SEQUENCE [LARGE SCALE GENOMIC DNA]</scope>
    <source>
        <strain evidence="2">Mitchell_Peninsula_5</strain>
    </source>
</reference>
<evidence type="ECO:0000259" key="1">
    <source>
        <dbReference type="Pfam" id="PF09347"/>
    </source>
</evidence>
<dbReference type="InterPro" id="IPR018959">
    <property type="entry name" value="DUF1989"/>
</dbReference>